<dbReference type="InterPro" id="IPR052174">
    <property type="entry name" value="Flavoredoxin"/>
</dbReference>
<dbReference type="Gene3D" id="2.30.110.10">
    <property type="entry name" value="Electron Transport, Fmn-binding Protein, Chain A"/>
    <property type="match status" value="1"/>
</dbReference>
<dbReference type="PANTHER" id="PTHR43567">
    <property type="entry name" value="FLAVOREDOXIN-RELATED-RELATED"/>
    <property type="match status" value="1"/>
</dbReference>
<keyword evidence="6" id="KW-1185">Reference proteome</keyword>
<evidence type="ECO:0000256" key="1">
    <source>
        <dbReference type="ARBA" id="ARBA00001917"/>
    </source>
</evidence>
<gene>
    <name evidence="5" type="ORF">GJV85_08460</name>
</gene>
<dbReference type="SUPFAM" id="SSF50475">
    <property type="entry name" value="FMN-binding split barrel"/>
    <property type="match status" value="1"/>
</dbReference>
<dbReference type="Pfam" id="PF01613">
    <property type="entry name" value="Flavin_Reduct"/>
    <property type="match status" value="1"/>
</dbReference>
<reference evidence="5" key="2">
    <citation type="submission" date="2021-04" db="EMBL/GenBank/DDBJ databases">
        <title>Isolation and characterization of a novel species of the genus Sulfurimonas.</title>
        <authorList>
            <person name="Fukui M."/>
        </authorList>
    </citation>
    <scope>NUCLEOTIDE SEQUENCE</scope>
    <source>
        <strain evidence="5">H1576</strain>
    </source>
</reference>
<dbReference type="GO" id="GO:0010181">
    <property type="term" value="F:FMN binding"/>
    <property type="evidence" value="ECO:0007669"/>
    <property type="project" value="InterPro"/>
</dbReference>
<dbReference type="RefSeq" id="WP_207560956.1">
    <property type="nucleotide sequence ID" value="NZ_CP046072.1"/>
</dbReference>
<accession>A0A975GCX2</accession>
<keyword evidence="2" id="KW-0285">Flavoprotein</keyword>
<dbReference type="GO" id="GO:0016646">
    <property type="term" value="F:oxidoreductase activity, acting on the CH-NH group of donors, NAD or NADP as acceptor"/>
    <property type="evidence" value="ECO:0007669"/>
    <property type="project" value="UniProtKB-ARBA"/>
</dbReference>
<dbReference type="KEGG" id="saqt:GJV85_08460"/>
<dbReference type="EMBL" id="CP046072">
    <property type="protein sequence ID" value="QSZ42141.1"/>
    <property type="molecule type" value="Genomic_DNA"/>
</dbReference>
<evidence type="ECO:0000256" key="2">
    <source>
        <dbReference type="ARBA" id="ARBA00022630"/>
    </source>
</evidence>
<feature type="domain" description="Flavin reductase like" evidence="4">
    <location>
        <begin position="15"/>
        <end position="157"/>
    </location>
</feature>
<dbReference type="PANTHER" id="PTHR43567:SF1">
    <property type="entry name" value="FLAVOREDOXIN"/>
    <property type="match status" value="1"/>
</dbReference>
<evidence type="ECO:0000313" key="6">
    <source>
        <dbReference type="Proteomes" id="UP000671852"/>
    </source>
</evidence>
<dbReference type="AlphaFoldDB" id="A0A975GCX2"/>
<dbReference type="Proteomes" id="UP000671852">
    <property type="component" value="Chromosome"/>
</dbReference>
<comment type="cofactor">
    <cofactor evidence="1">
        <name>FMN</name>
        <dbReference type="ChEBI" id="CHEBI:58210"/>
    </cofactor>
</comment>
<dbReference type="InterPro" id="IPR002563">
    <property type="entry name" value="Flavin_Rdtase-like_dom"/>
</dbReference>
<evidence type="ECO:0000313" key="5">
    <source>
        <dbReference type="EMBL" id="QSZ42141.1"/>
    </source>
</evidence>
<evidence type="ECO:0000256" key="3">
    <source>
        <dbReference type="ARBA" id="ARBA00038054"/>
    </source>
</evidence>
<organism evidence="5 6">
    <name type="scientific">Sulfurimonas aquatica</name>
    <dbReference type="NCBI Taxonomy" id="2672570"/>
    <lineage>
        <taxon>Bacteria</taxon>
        <taxon>Pseudomonadati</taxon>
        <taxon>Campylobacterota</taxon>
        <taxon>Epsilonproteobacteria</taxon>
        <taxon>Campylobacterales</taxon>
        <taxon>Sulfurimonadaceae</taxon>
        <taxon>Sulfurimonas</taxon>
    </lineage>
</organism>
<protein>
    <recommendedName>
        <fullName evidence="4">Flavin reductase like domain-containing protein</fullName>
    </recommendedName>
</protein>
<name>A0A975GCX2_9BACT</name>
<evidence type="ECO:0000259" key="4">
    <source>
        <dbReference type="SMART" id="SM00903"/>
    </source>
</evidence>
<reference evidence="5" key="1">
    <citation type="submission" date="2019-11" db="EMBL/GenBank/DDBJ databases">
        <authorList>
            <person name="Kojima H."/>
        </authorList>
    </citation>
    <scope>NUCLEOTIDE SEQUENCE</scope>
    <source>
        <strain evidence="5">H1576</strain>
    </source>
</reference>
<comment type="similarity">
    <text evidence="3">Belongs to the flavoredoxin family.</text>
</comment>
<sequence>MFSTTTKLDSSCHKQPRPTALLSVANNIMPLSWHMPVSKSPLCYAICVRDENKSYDLLHINEQFALNFLDFSYIEAFEKSGSEHGGDKFKSTGLTPKKAQTINATLIEEAYMIYECRVIDILNYGDHDVFISEVTMIHNKDVKDVKPILFTGEGYYETTSQNPQRVPRREDG</sequence>
<dbReference type="SMART" id="SM00903">
    <property type="entry name" value="Flavin_Reduct"/>
    <property type="match status" value="1"/>
</dbReference>
<proteinExistence type="inferred from homology"/>
<dbReference type="InterPro" id="IPR012349">
    <property type="entry name" value="Split_barrel_FMN-bd"/>
</dbReference>